<feature type="compositionally biased region" description="Polar residues" evidence="6">
    <location>
        <begin position="154"/>
        <end position="168"/>
    </location>
</feature>
<name>A0AA38STS9_9ASTR</name>
<dbReference type="SUPFAM" id="SSF55455">
    <property type="entry name" value="SRF-like"/>
    <property type="match status" value="1"/>
</dbReference>
<dbReference type="PANTHER" id="PTHR48019">
    <property type="entry name" value="SERUM RESPONSE FACTOR HOMOLOG"/>
    <property type="match status" value="1"/>
</dbReference>
<evidence type="ECO:0000256" key="4">
    <source>
        <dbReference type="ARBA" id="ARBA00023163"/>
    </source>
</evidence>
<evidence type="ECO:0000256" key="3">
    <source>
        <dbReference type="ARBA" id="ARBA00023125"/>
    </source>
</evidence>
<evidence type="ECO:0000256" key="5">
    <source>
        <dbReference type="ARBA" id="ARBA00023242"/>
    </source>
</evidence>
<dbReference type="InterPro" id="IPR033897">
    <property type="entry name" value="SRF-like_MADS-box"/>
</dbReference>
<reference evidence="8" key="1">
    <citation type="submission" date="2023-03" db="EMBL/GenBank/DDBJ databases">
        <title>Chromosome-scale reference genome and RAD-based genetic map of yellow starthistle (Centaurea solstitialis) reveal putative structural variation and QTLs associated with invader traits.</title>
        <authorList>
            <person name="Reatini B."/>
            <person name="Cang F.A."/>
            <person name="Jiang Q."/>
            <person name="Mckibben M.T.W."/>
            <person name="Barker M.S."/>
            <person name="Rieseberg L.H."/>
            <person name="Dlugosch K.M."/>
        </authorList>
    </citation>
    <scope>NUCLEOTIDE SEQUENCE</scope>
    <source>
        <strain evidence="8">CAN-66</strain>
        <tissue evidence="8">Leaf</tissue>
    </source>
</reference>
<feature type="region of interest" description="Disordered" evidence="6">
    <location>
        <begin position="149"/>
        <end position="169"/>
    </location>
</feature>
<dbReference type="Gene3D" id="3.40.1810.10">
    <property type="entry name" value="Transcription factor, MADS-box"/>
    <property type="match status" value="1"/>
</dbReference>
<dbReference type="Proteomes" id="UP001172457">
    <property type="component" value="Chromosome 8"/>
</dbReference>
<comment type="caution">
    <text evidence="8">The sequence shown here is derived from an EMBL/GenBank/DDBJ whole genome shotgun (WGS) entry which is preliminary data.</text>
</comment>
<dbReference type="GO" id="GO:0046983">
    <property type="term" value="F:protein dimerization activity"/>
    <property type="evidence" value="ECO:0007669"/>
    <property type="project" value="InterPro"/>
</dbReference>
<dbReference type="GO" id="GO:0045944">
    <property type="term" value="P:positive regulation of transcription by RNA polymerase II"/>
    <property type="evidence" value="ECO:0007669"/>
    <property type="project" value="InterPro"/>
</dbReference>
<dbReference type="CDD" id="cd00266">
    <property type="entry name" value="MADS_SRF_like"/>
    <property type="match status" value="1"/>
</dbReference>
<keyword evidence="9" id="KW-1185">Reference proteome</keyword>
<keyword evidence="2" id="KW-0805">Transcription regulation</keyword>
<gene>
    <name evidence="8" type="ORF">OSB04_030941</name>
</gene>
<dbReference type="AlphaFoldDB" id="A0AA38STS9"/>
<dbReference type="InterPro" id="IPR036879">
    <property type="entry name" value="TF_MADSbox_sf"/>
</dbReference>
<dbReference type="InterPro" id="IPR002100">
    <property type="entry name" value="TF_MADSbox"/>
</dbReference>
<dbReference type="PRINTS" id="PR00404">
    <property type="entry name" value="MADSDOMAIN"/>
</dbReference>
<protein>
    <recommendedName>
        <fullName evidence="7">MADS-box domain-containing protein</fullName>
    </recommendedName>
</protein>
<evidence type="ECO:0000313" key="9">
    <source>
        <dbReference type="Proteomes" id="UP001172457"/>
    </source>
</evidence>
<keyword evidence="5" id="KW-0539">Nucleus</keyword>
<evidence type="ECO:0000313" key="8">
    <source>
        <dbReference type="EMBL" id="KAJ9538208.1"/>
    </source>
</evidence>
<organism evidence="8 9">
    <name type="scientific">Centaurea solstitialis</name>
    <name type="common">yellow star-thistle</name>
    <dbReference type="NCBI Taxonomy" id="347529"/>
    <lineage>
        <taxon>Eukaryota</taxon>
        <taxon>Viridiplantae</taxon>
        <taxon>Streptophyta</taxon>
        <taxon>Embryophyta</taxon>
        <taxon>Tracheophyta</taxon>
        <taxon>Spermatophyta</taxon>
        <taxon>Magnoliopsida</taxon>
        <taxon>eudicotyledons</taxon>
        <taxon>Gunneridae</taxon>
        <taxon>Pentapetalae</taxon>
        <taxon>asterids</taxon>
        <taxon>campanulids</taxon>
        <taxon>Asterales</taxon>
        <taxon>Asteraceae</taxon>
        <taxon>Carduoideae</taxon>
        <taxon>Cardueae</taxon>
        <taxon>Centaureinae</taxon>
        <taxon>Centaurea</taxon>
    </lineage>
</organism>
<proteinExistence type="predicted"/>
<dbReference type="EMBL" id="JARYMX010000008">
    <property type="protein sequence ID" value="KAJ9538208.1"/>
    <property type="molecule type" value="Genomic_DNA"/>
</dbReference>
<evidence type="ECO:0000256" key="6">
    <source>
        <dbReference type="SAM" id="MobiDB-lite"/>
    </source>
</evidence>
<dbReference type="InterPro" id="IPR050142">
    <property type="entry name" value="MADS-box/MEF2_TF"/>
</dbReference>
<dbReference type="SMART" id="SM00432">
    <property type="entry name" value="MADS"/>
    <property type="match status" value="1"/>
</dbReference>
<evidence type="ECO:0000259" key="7">
    <source>
        <dbReference type="PROSITE" id="PS50066"/>
    </source>
</evidence>
<sequence>MGRAKLRMEPIVEETKRNTTYRHRKNGIIKKAKELSLLCDVDTAIIVYPPASKQPEIWPENPDQIKNMIGSYKQEKNENRKITYGLNDYFQDRKRKIEDELVRARERNVEAKYPTWFDDLNGLSEGQLRQFAMELENKKNAVKAHLERKKRESNVQIKNSQPSSSHSVGSLDHVEAFNQDDDLLMSQWLDDMLPDLFENNQPSVGSYPSLDQVQTLKPGLLMSQVNGRFNDMPDLHGFDLQQANYHYVGGSYTSLDQGGSMMSHDLGWFHDDAPTTWSIPERSGFSYPAFRCNVVYDNSNRYPRQTLEQCLPMPEGQLRQFAIGLENKKNTMKAHLKLKKRNLNVQIENNQPSTHSVGSLDQVEAFNHNDDLLMSQWFDDMPDLQMPFENNQPSKPSYPSLDQVEAFNHNDDLLMSQWFDDMPDLQMPFENNQPSKPSYPSLDQVEAFNHDDELLMSQWFDDMPDLQMPIEKNQPSNPSYPSLDQVQTLNPNLLMSQVIGRFNDMPDLQKQLRFELGNKQQANNSVASYTSPDQVGSDSMMSHDFGWFNDAPTTWSIPERSGFGYPVSGCDVVYDNSKPCPCRTLEQCSPMPEELALQDSHDGVGDGLNF</sequence>
<evidence type="ECO:0000256" key="1">
    <source>
        <dbReference type="ARBA" id="ARBA00004123"/>
    </source>
</evidence>
<keyword evidence="3" id="KW-0238">DNA-binding</keyword>
<dbReference type="GO" id="GO:0005634">
    <property type="term" value="C:nucleus"/>
    <property type="evidence" value="ECO:0007669"/>
    <property type="project" value="UniProtKB-SubCell"/>
</dbReference>
<dbReference type="PROSITE" id="PS50066">
    <property type="entry name" value="MADS_BOX_2"/>
    <property type="match status" value="1"/>
</dbReference>
<dbReference type="GO" id="GO:0000981">
    <property type="term" value="F:DNA-binding transcription factor activity, RNA polymerase II-specific"/>
    <property type="evidence" value="ECO:0007669"/>
    <property type="project" value="InterPro"/>
</dbReference>
<evidence type="ECO:0000256" key="2">
    <source>
        <dbReference type="ARBA" id="ARBA00023015"/>
    </source>
</evidence>
<feature type="domain" description="MADS-box" evidence="7">
    <location>
        <begin position="1"/>
        <end position="61"/>
    </location>
</feature>
<dbReference type="GO" id="GO:0000987">
    <property type="term" value="F:cis-regulatory region sequence-specific DNA binding"/>
    <property type="evidence" value="ECO:0007669"/>
    <property type="project" value="InterPro"/>
</dbReference>
<dbReference type="Pfam" id="PF00319">
    <property type="entry name" value="SRF-TF"/>
    <property type="match status" value="1"/>
</dbReference>
<keyword evidence="4" id="KW-0804">Transcription</keyword>
<comment type="subcellular location">
    <subcellularLocation>
        <location evidence="1">Nucleus</location>
    </subcellularLocation>
</comment>
<accession>A0AA38STS9</accession>